<proteinExistence type="predicted"/>
<dbReference type="Proteomes" id="UP001151518">
    <property type="component" value="Unassembled WGS sequence"/>
</dbReference>
<organism evidence="2 3">
    <name type="scientific">Coemansia spiralis</name>
    <dbReference type="NCBI Taxonomy" id="417178"/>
    <lineage>
        <taxon>Eukaryota</taxon>
        <taxon>Fungi</taxon>
        <taxon>Fungi incertae sedis</taxon>
        <taxon>Zoopagomycota</taxon>
        <taxon>Kickxellomycotina</taxon>
        <taxon>Kickxellomycetes</taxon>
        <taxon>Kickxellales</taxon>
        <taxon>Kickxellaceae</taxon>
        <taxon>Coemansia</taxon>
    </lineage>
</organism>
<reference evidence="2" key="1">
    <citation type="submission" date="2022-07" db="EMBL/GenBank/DDBJ databases">
        <title>Phylogenomic reconstructions and comparative analyses of Kickxellomycotina fungi.</title>
        <authorList>
            <person name="Reynolds N.K."/>
            <person name="Stajich J.E."/>
            <person name="Barry K."/>
            <person name="Grigoriev I.V."/>
            <person name="Crous P."/>
            <person name="Smith M.E."/>
        </authorList>
    </citation>
    <scope>NUCLEOTIDE SEQUENCE</scope>
    <source>
        <strain evidence="2">NRRL 3115</strain>
    </source>
</reference>
<comment type="caution">
    <text evidence="2">The sequence shown here is derived from an EMBL/GenBank/DDBJ whole genome shotgun (WGS) entry which is preliminary data.</text>
</comment>
<feature type="non-terminal residue" evidence="2">
    <location>
        <position position="82"/>
    </location>
</feature>
<dbReference type="AlphaFoldDB" id="A0A9W8FWT5"/>
<feature type="compositionally biased region" description="Polar residues" evidence="1">
    <location>
        <begin position="1"/>
        <end position="20"/>
    </location>
</feature>
<name>A0A9W8FWT5_9FUNG</name>
<evidence type="ECO:0000313" key="3">
    <source>
        <dbReference type="Proteomes" id="UP001151518"/>
    </source>
</evidence>
<accession>A0A9W8FWT5</accession>
<gene>
    <name evidence="2" type="ORF">GGI25_006490</name>
</gene>
<evidence type="ECO:0000313" key="2">
    <source>
        <dbReference type="EMBL" id="KAJ2668099.1"/>
    </source>
</evidence>
<feature type="region of interest" description="Disordered" evidence="1">
    <location>
        <begin position="1"/>
        <end position="25"/>
    </location>
</feature>
<evidence type="ECO:0000256" key="1">
    <source>
        <dbReference type="SAM" id="MobiDB-lite"/>
    </source>
</evidence>
<dbReference type="OrthoDB" id="5563127at2759"/>
<dbReference type="EMBL" id="JANBTW010000229">
    <property type="protein sequence ID" value="KAJ2668099.1"/>
    <property type="molecule type" value="Genomic_DNA"/>
</dbReference>
<protein>
    <submittedName>
        <fullName evidence="2">Uncharacterized protein</fullName>
    </submittedName>
</protein>
<sequence length="82" mass="9223">MSQLDPPGTQNGQLTTSNAGEASASKWHTATLIRWGIDPWASTEAIQMRRLFCQSLVQELSRHSKNSTDLVEYAWALENLNY</sequence>